<dbReference type="InterPro" id="IPR038008">
    <property type="entry name" value="Jag_KH"/>
</dbReference>
<dbReference type="GO" id="GO:0005737">
    <property type="term" value="C:cytoplasm"/>
    <property type="evidence" value="ECO:0007669"/>
    <property type="project" value="UniProtKB-SubCell"/>
</dbReference>
<dbReference type="Pfam" id="PF13083">
    <property type="entry name" value="KH_KhpA-B"/>
    <property type="match status" value="1"/>
</dbReference>
<dbReference type="Proteomes" id="UP001169242">
    <property type="component" value="Unassembled WGS sequence"/>
</dbReference>
<dbReference type="InterPro" id="IPR036867">
    <property type="entry name" value="R3H_dom_sf"/>
</dbReference>
<dbReference type="SUPFAM" id="SSF54791">
    <property type="entry name" value="Eukaryotic type KH-domain (KH-domain type I)"/>
    <property type="match status" value="1"/>
</dbReference>
<keyword evidence="5 6" id="KW-0961">Cell wall biogenesis/degradation</keyword>
<dbReference type="EMBL" id="JAQIFT010000017">
    <property type="protein sequence ID" value="MDA3730935.1"/>
    <property type="molecule type" value="Genomic_DNA"/>
</dbReference>
<dbReference type="HAMAP" id="MF_00867">
    <property type="entry name" value="KhpB"/>
    <property type="match status" value="1"/>
</dbReference>
<dbReference type="InterPro" id="IPR034079">
    <property type="entry name" value="R3H_KhpB"/>
</dbReference>
<dbReference type="PROSITE" id="PS51061">
    <property type="entry name" value="R3H"/>
    <property type="match status" value="1"/>
</dbReference>
<evidence type="ECO:0000313" key="9">
    <source>
        <dbReference type="Proteomes" id="UP001169242"/>
    </source>
</evidence>
<dbReference type="SMART" id="SM01245">
    <property type="entry name" value="Jag_N"/>
    <property type="match status" value="1"/>
</dbReference>
<organism evidence="8 9">
    <name type="scientific">Holtiella tumoricola</name>
    <dbReference type="NCBI Taxonomy" id="3018743"/>
    <lineage>
        <taxon>Bacteria</taxon>
        <taxon>Bacillati</taxon>
        <taxon>Bacillota</taxon>
        <taxon>Clostridia</taxon>
        <taxon>Lachnospirales</taxon>
        <taxon>Cellulosilyticaceae</taxon>
        <taxon>Holtiella</taxon>
    </lineage>
</organism>
<dbReference type="PANTHER" id="PTHR35800">
    <property type="entry name" value="PROTEIN JAG"/>
    <property type="match status" value="1"/>
</dbReference>
<comment type="subcellular location">
    <subcellularLocation>
        <location evidence="6">Cytoplasm</location>
    </subcellularLocation>
</comment>
<dbReference type="CDD" id="cd02644">
    <property type="entry name" value="R3H_jag"/>
    <property type="match status" value="1"/>
</dbReference>
<dbReference type="Gene3D" id="3.30.30.80">
    <property type="entry name" value="probable RNA-binding protein from clostridium symbiosum atcc 14940"/>
    <property type="match status" value="1"/>
</dbReference>
<dbReference type="GO" id="GO:0008360">
    <property type="term" value="P:regulation of cell shape"/>
    <property type="evidence" value="ECO:0007669"/>
    <property type="project" value="UniProtKB-KW"/>
</dbReference>
<name>A0AA42DKV9_9FIRM</name>
<comment type="caution">
    <text evidence="6">Lacks conserved residue(s) required for the propagation of feature annotation.</text>
</comment>
<comment type="similarity">
    <text evidence="6">Belongs to the KhpB RNA-binding protein family.</text>
</comment>
<evidence type="ECO:0000313" key="8">
    <source>
        <dbReference type="EMBL" id="MDA3730935.1"/>
    </source>
</evidence>
<dbReference type="InterPro" id="IPR039247">
    <property type="entry name" value="KhpB"/>
</dbReference>
<dbReference type="InterPro" id="IPR015946">
    <property type="entry name" value="KH_dom-like_a/b"/>
</dbReference>
<dbReference type="SUPFAM" id="SSF82708">
    <property type="entry name" value="R3H domain"/>
    <property type="match status" value="1"/>
</dbReference>
<keyword evidence="3 6" id="KW-0133">Cell shape</keyword>
<dbReference type="NCBIfam" id="NF041568">
    <property type="entry name" value="Jag_EloR"/>
    <property type="match status" value="1"/>
</dbReference>
<protein>
    <recommendedName>
        <fullName evidence="6">RNA-binding protein KhpB</fullName>
    </recommendedName>
    <alternativeName>
        <fullName evidence="6">RNA-binding protein EloR</fullName>
    </alternativeName>
</protein>
<feature type="domain" description="R3H" evidence="7">
    <location>
        <begin position="183"/>
        <end position="249"/>
    </location>
</feature>
<sequence length="255" mass="28997">MMSVEKTGKTIDDAITEALIELGATTEEVDVEILERGSKGFLGLGAKYARVRVTLKEISSTQDKLQSAIKEDVLVEIKETIKEDLKEEVKVEHKKTDLNVDDAIKSATEFLSSVLKEMGIQAEFESKVENERVYINISGNKMGMVIGKRGDTLDALQYLTNIVVNKGHNDYVKIMLDTEDYRSRREETLRKVAYKFAKKATQTKRPVILEPMNPYDRRIIHSALQDSKHVKTHSEGKEPFRRVVITPLHVNKSYK</sequence>
<keyword evidence="9" id="KW-1185">Reference proteome</keyword>
<gene>
    <name evidence="6" type="primary">khpB</name>
    <name evidence="6" type="synonym">eloR</name>
    <name evidence="8" type="ORF">PBV87_05395</name>
</gene>
<keyword evidence="1 6" id="KW-0963">Cytoplasm</keyword>
<evidence type="ECO:0000256" key="4">
    <source>
        <dbReference type="ARBA" id="ARBA00023186"/>
    </source>
</evidence>
<proteinExistence type="inferred from homology"/>
<dbReference type="Gene3D" id="3.30.1370.50">
    <property type="entry name" value="R3H-like domain"/>
    <property type="match status" value="1"/>
</dbReference>
<dbReference type="GO" id="GO:0009252">
    <property type="term" value="P:peptidoglycan biosynthetic process"/>
    <property type="evidence" value="ECO:0007669"/>
    <property type="project" value="UniProtKB-UniRule"/>
</dbReference>
<dbReference type="InterPro" id="IPR032782">
    <property type="entry name" value="KhpB_N"/>
</dbReference>
<dbReference type="RefSeq" id="WP_053982806.1">
    <property type="nucleotide sequence ID" value="NZ_JAQIFT010000017.1"/>
</dbReference>
<dbReference type="GO" id="GO:0071555">
    <property type="term" value="P:cell wall organization"/>
    <property type="evidence" value="ECO:0007669"/>
    <property type="project" value="UniProtKB-KW"/>
</dbReference>
<evidence type="ECO:0000256" key="1">
    <source>
        <dbReference type="ARBA" id="ARBA00022490"/>
    </source>
</evidence>
<evidence type="ECO:0000256" key="6">
    <source>
        <dbReference type="HAMAP-Rule" id="MF_00867"/>
    </source>
</evidence>
<reference evidence="8" key="1">
    <citation type="journal article" date="2023" name="Int. J. Syst. Evol. Microbiol.">
        <title>&lt;i&gt;Holtiella tumoricola&lt;/i&gt; gen. nov. sp. nov., isolated from a human clinical sample.</title>
        <authorList>
            <person name="Allen-Vercoe E."/>
            <person name="Daigneault M.C."/>
            <person name="Vancuren S.J."/>
            <person name="Cochrane K."/>
            <person name="O'Neal L.L."/>
            <person name="Sankaranarayanan K."/>
            <person name="Lawson P.A."/>
        </authorList>
    </citation>
    <scope>NUCLEOTIDE SEQUENCE</scope>
    <source>
        <strain evidence="8">CC70A</strain>
    </source>
</reference>
<dbReference type="CDD" id="cd02414">
    <property type="entry name" value="KH-II_Jag"/>
    <property type="match status" value="1"/>
</dbReference>
<dbReference type="InterPro" id="IPR036612">
    <property type="entry name" value="KH_dom_type_1_sf"/>
</dbReference>
<dbReference type="InterPro" id="IPR001374">
    <property type="entry name" value="R3H_dom"/>
</dbReference>
<keyword evidence="2 6" id="KW-0694">RNA-binding</keyword>
<dbReference type="Pfam" id="PF14804">
    <property type="entry name" value="Jag_N"/>
    <property type="match status" value="1"/>
</dbReference>
<evidence type="ECO:0000256" key="3">
    <source>
        <dbReference type="ARBA" id="ARBA00022960"/>
    </source>
</evidence>
<evidence type="ECO:0000259" key="7">
    <source>
        <dbReference type="PROSITE" id="PS51061"/>
    </source>
</evidence>
<comment type="domain">
    <text evidence="6">Has an N-terminal Jag-N domain and 2 RNA-binding domains (KH and R3H).</text>
</comment>
<dbReference type="GO" id="GO:0003723">
    <property type="term" value="F:RNA binding"/>
    <property type="evidence" value="ECO:0007669"/>
    <property type="project" value="UniProtKB-UniRule"/>
</dbReference>
<accession>A0AA42DKV9</accession>
<evidence type="ECO:0000256" key="5">
    <source>
        <dbReference type="ARBA" id="ARBA00023316"/>
    </source>
</evidence>
<evidence type="ECO:0000256" key="2">
    <source>
        <dbReference type="ARBA" id="ARBA00022884"/>
    </source>
</evidence>
<dbReference type="PANTHER" id="PTHR35800:SF1">
    <property type="entry name" value="RNA-BINDING PROTEIN KHPB"/>
    <property type="match status" value="1"/>
</dbReference>
<dbReference type="Gene3D" id="3.30.300.20">
    <property type="match status" value="1"/>
</dbReference>
<comment type="caution">
    <text evidence="8">The sequence shown here is derived from an EMBL/GenBank/DDBJ whole genome shotgun (WGS) entry which is preliminary data.</text>
</comment>
<comment type="subunit">
    <text evidence="6">Forms a complex with KhpA.</text>
</comment>
<dbReference type="Pfam" id="PF01424">
    <property type="entry name" value="R3H"/>
    <property type="match status" value="1"/>
</dbReference>
<keyword evidence="4 6" id="KW-0143">Chaperone</keyword>
<dbReference type="AlphaFoldDB" id="A0AA42DKV9"/>
<comment type="function">
    <text evidence="6">A probable RNA chaperone. Forms a complex with KhpA which binds to cellular RNA and controls its expression. Plays a role in peptidoglycan (PG) homeostasis and cell length regulation.</text>
</comment>
<dbReference type="SMART" id="SM00393">
    <property type="entry name" value="R3H"/>
    <property type="match status" value="1"/>
</dbReference>
<dbReference type="InterPro" id="IPR038247">
    <property type="entry name" value="Jag_N_dom_sf"/>
</dbReference>